<proteinExistence type="inferred from homology"/>
<evidence type="ECO:0000256" key="3">
    <source>
        <dbReference type="ARBA" id="ARBA00022729"/>
    </source>
</evidence>
<feature type="domain" description="Solute-binding protein family 3/N-terminal" evidence="6">
    <location>
        <begin position="38"/>
        <end position="268"/>
    </location>
</feature>
<keyword evidence="9" id="KW-1185">Reference proteome</keyword>
<accession>A0A1V0BHW0</accession>
<reference evidence="8 9" key="1">
    <citation type="submission" date="2015-12" db="EMBL/GenBank/DDBJ databases">
        <title>Complete genome sequence of a multi-drug resistant strain Acidovorax sp. 12322-1.</title>
        <authorList>
            <person name="Ming D."/>
            <person name="Wang M."/>
            <person name="Hu S."/>
            <person name="Zhou Y."/>
            <person name="Jiang T."/>
        </authorList>
    </citation>
    <scope>NUCLEOTIDE SEQUENCE [LARGE SCALE GENOMIC DNA]</scope>
    <source>
        <strain evidence="8 9">12322-1</strain>
    </source>
</reference>
<accession>A0A1V3TNG6</accession>
<dbReference type="PANTHER" id="PTHR30085:SF7">
    <property type="entry name" value="AMINO-ACID ABC TRANSPORTER-BINDING PROTEIN YHDW-RELATED"/>
    <property type="match status" value="1"/>
</dbReference>
<dbReference type="GO" id="GO:0006865">
    <property type="term" value="P:amino acid transport"/>
    <property type="evidence" value="ECO:0007669"/>
    <property type="project" value="TreeGrafter"/>
</dbReference>
<reference evidence="7 10" key="2">
    <citation type="submission" date="2017-03" db="EMBL/GenBank/DDBJ databases">
        <title>Rapid Whole Genome Sequencing of Comamonas kerstersii Causing Continuous ambulatory Peritoneal Dialysis-Associated Peritonitis.</title>
        <authorList>
            <person name="Zheng B."/>
        </authorList>
    </citation>
    <scope>NUCLEOTIDE SEQUENCE [LARGE SCALE GENOMIC DNA]</scope>
    <source>
        <strain evidence="7 10">8943</strain>
    </source>
</reference>
<dbReference type="EMBL" id="CP020121">
    <property type="protein sequence ID" value="AQZ99519.1"/>
    <property type="molecule type" value="Genomic_DNA"/>
</dbReference>
<evidence type="ECO:0000256" key="2">
    <source>
        <dbReference type="ARBA" id="ARBA00022448"/>
    </source>
</evidence>
<dbReference type="InterPro" id="IPR051455">
    <property type="entry name" value="Bact_solute-bind_prot3"/>
</dbReference>
<dbReference type="PROSITE" id="PS01039">
    <property type="entry name" value="SBP_BACTERIAL_3"/>
    <property type="match status" value="1"/>
</dbReference>
<sequence>MMKLAQKILTGSIVAMALGAVTPAMAGKVLDGVKQRDQLVCGVHTGRAGFAQADGNGKWSGLDVDFCRAVAAAVLGDANKVKFVPTSGQTRITALQSGEIDVLARNTTFNFTRDTSLGLIWTGINFYDGQAFIVKKRPNLKSAKQLDKATVCIDAGTSTERNLQDFARNNKISFKTVVFDNAEGSKQAFASGRCQAYTGDYTALAILRATDLPNPDDYELLPEIISKEPVGPAVRRGDEEWFTIVRWTLQAMQGAEELGLTQENIDAKAKSDDVAIKRFTGNGDDIGKSLGLDKKWAYRIVKQVGNYGESFARNLGEQSPLKLDRGMNRLYTEGGLVYPLPLQ</sequence>
<dbReference type="PANTHER" id="PTHR30085">
    <property type="entry name" value="AMINO ACID ABC TRANSPORTER PERMEASE"/>
    <property type="match status" value="1"/>
</dbReference>
<dbReference type="CDD" id="cd13692">
    <property type="entry name" value="PBP2_BztA"/>
    <property type="match status" value="1"/>
</dbReference>
<organism evidence="8 9">
    <name type="scientific">Comamonas kerstersii</name>
    <dbReference type="NCBI Taxonomy" id="225992"/>
    <lineage>
        <taxon>Bacteria</taxon>
        <taxon>Pseudomonadati</taxon>
        <taxon>Pseudomonadota</taxon>
        <taxon>Betaproteobacteria</taxon>
        <taxon>Burkholderiales</taxon>
        <taxon>Comamonadaceae</taxon>
        <taxon>Comamonas</taxon>
    </lineage>
</organism>
<dbReference type="Gene3D" id="3.40.190.10">
    <property type="entry name" value="Periplasmic binding protein-like II"/>
    <property type="match status" value="2"/>
</dbReference>
<keyword evidence="2" id="KW-0813">Transport</keyword>
<dbReference type="InterPro" id="IPR018313">
    <property type="entry name" value="SBP_3_CS"/>
</dbReference>
<dbReference type="Pfam" id="PF00497">
    <property type="entry name" value="SBP_bac_3"/>
    <property type="match status" value="1"/>
</dbReference>
<feature type="signal peptide" evidence="5">
    <location>
        <begin position="1"/>
        <end position="26"/>
    </location>
</feature>
<gene>
    <name evidence="8" type="ORF">AS359_06315</name>
    <name evidence="7" type="ORF">B5M06_15935</name>
</gene>
<dbReference type="STRING" id="225992.B5M06_15935"/>
<dbReference type="InterPro" id="IPR001638">
    <property type="entry name" value="Solute-binding_3/MltF_N"/>
</dbReference>
<keyword evidence="3 5" id="KW-0732">Signal</keyword>
<evidence type="ECO:0000256" key="5">
    <source>
        <dbReference type="SAM" id="SignalP"/>
    </source>
</evidence>
<dbReference type="OrthoDB" id="9777941at2"/>
<accession>A0A0W7YWQ7</accession>
<evidence type="ECO:0000313" key="8">
    <source>
        <dbReference type="EMBL" id="KUF39660.1"/>
    </source>
</evidence>
<feature type="chain" id="PRO_5033244777" evidence="5">
    <location>
        <begin position="27"/>
        <end position="343"/>
    </location>
</feature>
<evidence type="ECO:0000256" key="1">
    <source>
        <dbReference type="ARBA" id="ARBA00010333"/>
    </source>
</evidence>
<protein>
    <submittedName>
        <fullName evidence="8">Amino acid ABC transporter substrate-binding protein</fullName>
    </submittedName>
</protein>
<dbReference type="Proteomes" id="UP000242792">
    <property type="component" value="Chromosome"/>
</dbReference>
<name>A0A0W7YWQ7_9BURK</name>
<evidence type="ECO:0000259" key="6">
    <source>
        <dbReference type="SMART" id="SM00062"/>
    </source>
</evidence>
<dbReference type="EMBL" id="LPXH01000035">
    <property type="protein sequence ID" value="KUF39660.1"/>
    <property type="molecule type" value="Genomic_DNA"/>
</dbReference>
<evidence type="ECO:0000256" key="4">
    <source>
        <dbReference type="RuleBase" id="RU003744"/>
    </source>
</evidence>
<evidence type="ECO:0000313" key="9">
    <source>
        <dbReference type="Proteomes" id="UP000053300"/>
    </source>
</evidence>
<comment type="similarity">
    <text evidence="1 4">Belongs to the bacterial solute-binding protein 3 family.</text>
</comment>
<evidence type="ECO:0000313" key="7">
    <source>
        <dbReference type="EMBL" id="AQZ99519.1"/>
    </source>
</evidence>
<evidence type="ECO:0000313" key="10">
    <source>
        <dbReference type="Proteomes" id="UP000242792"/>
    </source>
</evidence>
<dbReference type="KEGG" id="cke:B5M06_15935"/>
<dbReference type="SUPFAM" id="SSF53850">
    <property type="entry name" value="Periplasmic binding protein-like II"/>
    <property type="match status" value="1"/>
</dbReference>
<dbReference type="Proteomes" id="UP000053300">
    <property type="component" value="Unassembled WGS sequence"/>
</dbReference>
<dbReference type="AlphaFoldDB" id="A0A0W7YWQ7"/>
<dbReference type="SMART" id="SM00062">
    <property type="entry name" value="PBPb"/>
    <property type="match status" value="1"/>
</dbReference>